<dbReference type="EMBL" id="GDJX01012012">
    <property type="protein sequence ID" value="JAT55924.1"/>
    <property type="molecule type" value="Transcribed_RNA"/>
</dbReference>
<evidence type="ECO:0000256" key="1">
    <source>
        <dbReference type="ARBA" id="ARBA00004567"/>
    </source>
</evidence>
<feature type="compositionally biased region" description="Polar residues" evidence="5">
    <location>
        <begin position="128"/>
        <end position="137"/>
    </location>
</feature>
<evidence type="ECO:0000256" key="3">
    <source>
        <dbReference type="ARBA" id="ARBA00023010"/>
    </source>
</evidence>
<comment type="subcellular location">
    <subcellularLocation>
        <location evidence="1">Nucleus</location>
        <location evidence="1">Nuclear pore complex</location>
    </subcellularLocation>
</comment>
<keyword evidence="4" id="KW-0539">Nucleus</keyword>
<evidence type="ECO:0000259" key="6">
    <source>
        <dbReference type="PROSITE" id="PS50196"/>
    </source>
</evidence>
<organism evidence="7">
    <name type="scientific">Anthurium amnicola</name>
    <dbReference type="NCBI Taxonomy" id="1678845"/>
    <lineage>
        <taxon>Eukaryota</taxon>
        <taxon>Viridiplantae</taxon>
        <taxon>Streptophyta</taxon>
        <taxon>Embryophyta</taxon>
        <taxon>Tracheophyta</taxon>
        <taxon>Spermatophyta</taxon>
        <taxon>Magnoliopsida</taxon>
        <taxon>Liliopsida</taxon>
        <taxon>Araceae</taxon>
        <taxon>Pothoideae</taxon>
        <taxon>Potheae</taxon>
        <taxon>Anthurium</taxon>
    </lineage>
</organism>
<dbReference type="GO" id="GO:0015031">
    <property type="term" value="P:protein transport"/>
    <property type="evidence" value="ECO:0007669"/>
    <property type="project" value="UniProtKB-KW"/>
</dbReference>
<dbReference type="PANTHER" id="PTHR23138:SF141">
    <property type="entry name" value="NUCLEAR PORE COMPLEX PROTEIN NUP50"/>
    <property type="match status" value="1"/>
</dbReference>
<dbReference type="GO" id="GO:0005643">
    <property type="term" value="C:nuclear pore"/>
    <property type="evidence" value="ECO:0007669"/>
    <property type="project" value="UniProtKB-SubCell"/>
</dbReference>
<dbReference type="SUPFAM" id="SSF50729">
    <property type="entry name" value="PH domain-like"/>
    <property type="match status" value="1"/>
</dbReference>
<name>A0A1D1YMQ4_9ARAE</name>
<evidence type="ECO:0000256" key="4">
    <source>
        <dbReference type="ARBA" id="ARBA00023132"/>
    </source>
</evidence>
<dbReference type="SMART" id="SM00160">
    <property type="entry name" value="RanBD"/>
    <property type="match status" value="1"/>
</dbReference>
<dbReference type="Pfam" id="PF00638">
    <property type="entry name" value="Ran_BP1"/>
    <property type="match status" value="1"/>
</dbReference>
<feature type="compositionally biased region" description="Low complexity" evidence="5">
    <location>
        <begin position="11"/>
        <end position="23"/>
    </location>
</feature>
<feature type="region of interest" description="Disordered" evidence="5">
    <location>
        <begin position="190"/>
        <end position="209"/>
    </location>
</feature>
<dbReference type="InterPro" id="IPR045255">
    <property type="entry name" value="RanBP1-like"/>
</dbReference>
<dbReference type="CDD" id="cd13170">
    <property type="entry name" value="RanBD_NUP50"/>
    <property type="match status" value="1"/>
</dbReference>
<dbReference type="InterPro" id="IPR011993">
    <property type="entry name" value="PH-like_dom_sf"/>
</dbReference>
<dbReference type="GO" id="GO:0051028">
    <property type="term" value="P:mRNA transport"/>
    <property type="evidence" value="ECO:0007669"/>
    <property type="project" value="UniProtKB-KW"/>
</dbReference>
<keyword evidence="2" id="KW-0509">mRNA transport</keyword>
<keyword evidence="4" id="KW-0653">Protein transport</keyword>
<dbReference type="PANTHER" id="PTHR23138">
    <property type="entry name" value="RAN BINDING PROTEIN"/>
    <property type="match status" value="1"/>
</dbReference>
<proteinExistence type="predicted"/>
<keyword evidence="2" id="KW-0813">Transport</keyword>
<feature type="region of interest" description="Disordered" evidence="5">
    <location>
        <begin position="1"/>
        <end position="27"/>
    </location>
</feature>
<dbReference type="Gene3D" id="2.30.29.30">
    <property type="entry name" value="Pleckstrin-homology domain (PH domain)/Phosphotyrosine-binding domain (PTB)"/>
    <property type="match status" value="1"/>
</dbReference>
<evidence type="ECO:0000313" key="7">
    <source>
        <dbReference type="EMBL" id="JAT55924.1"/>
    </source>
</evidence>
<accession>A0A1D1YMQ4</accession>
<reference evidence="7" key="1">
    <citation type="submission" date="2015-07" db="EMBL/GenBank/DDBJ databases">
        <title>Transcriptome Assembly of Anthurium amnicola.</title>
        <authorList>
            <person name="Suzuki J."/>
        </authorList>
    </citation>
    <scope>NUCLEOTIDE SEQUENCE</scope>
</reference>
<keyword evidence="3" id="KW-0811">Translocation</keyword>
<gene>
    <name evidence="7" type="primary">Nup50_6</name>
    <name evidence="7" type="ORF">g.68852</name>
</gene>
<feature type="domain" description="RanBD1" evidence="6">
    <location>
        <begin position="196"/>
        <end position="346"/>
    </location>
</feature>
<sequence>MMTRGTKRLAGSDSSAPDSNDSALQSKRVMAAPRFDVHRAEPSHQHLAAEPKLDVQRAQLCHLHVRALNTQYASWVQSQLQNHPDELWQDGTKDYITHASHIMEKFSDVVAWLRANASKTESMPIAAVSNNQKSSVSGVEGNKAEPHPGMNSGSSADGTVSHTGLWSSALSSDAHQPVLQGYQGAFAKTEASEDLDEENEVEKPSSPSLKRTEEKGIVIVYEVKCKLYVKPDNPAEKGWKDMGVGHLSIKCKEGAGRATKESKPTIVIRNDVGKILLNALIYPGIKMNIQKNTIASVFHTLGGQQKNGNEPGKDALAVARTCLLRMKTEEETAKLAAAINECTPSA</sequence>
<evidence type="ECO:0000256" key="2">
    <source>
        <dbReference type="ARBA" id="ARBA00022816"/>
    </source>
</evidence>
<dbReference type="PROSITE" id="PS50196">
    <property type="entry name" value="RANBD1"/>
    <property type="match status" value="1"/>
</dbReference>
<protein>
    <submittedName>
        <fullName evidence="7">Nuclear pore complex protein Nup50</fullName>
    </submittedName>
</protein>
<feature type="region of interest" description="Disordered" evidence="5">
    <location>
        <begin position="126"/>
        <end position="160"/>
    </location>
</feature>
<evidence type="ECO:0000256" key="5">
    <source>
        <dbReference type="SAM" id="MobiDB-lite"/>
    </source>
</evidence>
<keyword evidence="4" id="KW-0906">Nuclear pore complex</keyword>
<dbReference type="InterPro" id="IPR000156">
    <property type="entry name" value="Ran_bind_dom"/>
</dbReference>
<dbReference type="AlphaFoldDB" id="A0A1D1YMQ4"/>
<feature type="compositionally biased region" description="Polar residues" evidence="5">
    <location>
        <begin position="151"/>
        <end position="160"/>
    </location>
</feature>